<evidence type="ECO:0000313" key="3">
    <source>
        <dbReference type="Proteomes" id="UP000307657"/>
    </source>
</evidence>
<dbReference type="Proteomes" id="UP000307657">
    <property type="component" value="Unassembled WGS sequence"/>
</dbReference>
<gene>
    <name evidence="2" type="ORF">E5167_12135</name>
</gene>
<comment type="caution">
    <text evidence="2">The sequence shown here is derived from an EMBL/GenBank/DDBJ whole genome shotgun (WGS) entry which is preliminary data.</text>
</comment>
<keyword evidence="3" id="KW-1185">Reference proteome</keyword>
<reference evidence="2 3" key="1">
    <citation type="submission" date="2019-04" db="EMBL/GenBank/DDBJ databases">
        <title>Lacinutrix sp. nov., isolated from marine water.</title>
        <authorList>
            <person name="Kim W."/>
        </authorList>
    </citation>
    <scope>NUCLEOTIDE SEQUENCE [LARGE SCALE GENOMIC DNA]</scope>
    <source>
        <strain evidence="2 3">CAU 1491</strain>
    </source>
</reference>
<evidence type="ECO:0000256" key="1">
    <source>
        <dbReference type="SAM" id="Phobius"/>
    </source>
</evidence>
<organism evidence="2 3">
    <name type="scientific">Pontimicrobium aquaticum</name>
    <dbReference type="NCBI Taxonomy" id="2565367"/>
    <lineage>
        <taxon>Bacteria</taxon>
        <taxon>Pseudomonadati</taxon>
        <taxon>Bacteroidota</taxon>
        <taxon>Flavobacteriia</taxon>
        <taxon>Flavobacteriales</taxon>
        <taxon>Flavobacteriaceae</taxon>
        <taxon>Pontimicrobium</taxon>
    </lineage>
</organism>
<feature type="transmembrane region" description="Helical" evidence="1">
    <location>
        <begin position="7"/>
        <end position="24"/>
    </location>
</feature>
<evidence type="ECO:0000313" key="2">
    <source>
        <dbReference type="EMBL" id="TJY34147.1"/>
    </source>
</evidence>
<feature type="transmembrane region" description="Helical" evidence="1">
    <location>
        <begin position="30"/>
        <end position="47"/>
    </location>
</feature>
<proteinExistence type="predicted"/>
<dbReference type="EMBL" id="SUPL01000006">
    <property type="protein sequence ID" value="TJY34147.1"/>
    <property type="molecule type" value="Genomic_DNA"/>
</dbReference>
<keyword evidence="1" id="KW-0812">Transmembrane</keyword>
<keyword evidence="1" id="KW-1133">Transmembrane helix</keyword>
<dbReference type="AlphaFoldDB" id="A0A4U0ER24"/>
<sequence length="67" mass="7503">MKMSRIVNIILILIGGLIAIYAQAEENQNVYILIGGIFLLMTGLYRLSRGISSKPTNDDSFIKEDKE</sequence>
<keyword evidence="1" id="KW-0472">Membrane</keyword>
<accession>A0A4U0ER24</accession>
<protein>
    <submittedName>
        <fullName evidence="2">Uncharacterized protein</fullName>
    </submittedName>
</protein>
<dbReference type="OrthoDB" id="1449787at2"/>
<name>A0A4U0ER24_9FLAO</name>